<dbReference type="Proteomes" id="UP001589776">
    <property type="component" value="Unassembled WGS sequence"/>
</dbReference>
<dbReference type="InterPro" id="IPR023137">
    <property type="entry name" value="BrxA_sf"/>
</dbReference>
<reference evidence="1 2" key="1">
    <citation type="submission" date="2024-09" db="EMBL/GenBank/DDBJ databases">
        <authorList>
            <person name="Sun Q."/>
            <person name="Mori K."/>
        </authorList>
    </citation>
    <scope>NUCLEOTIDE SEQUENCE [LARGE SCALE GENOMIC DNA]</scope>
    <source>
        <strain evidence="1 2">CCM 7759</strain>
    </source>
</reference>
<dbReference type="EMBL" id="JBHLWN010000031">
    <property type="protein sequence ID" value="MFC0212428.1"/>
    <property type="molecule type" value="Genomic_DNA"/>
</dbReference>
<gene>
    <name evidence="1" type="ORF">ACFFK0_08130</name>
</gene>
<name>A0ABV6DIE4_9BACL</name>
<dbReference type="InterPro" id="IPR014948">
    <property type="entry name" value="BrxA"/>
</dbReference>
<protein>
    <submittedName>
        <fullName evidence="1">DUF1819 family protein</fullName>
    </submittedName>
</protein>
<comment type="caution">
    <text evidence="1">The sequence shown here is derived from an EMBL/GenBank/DDBJ whole genome shotgun (WGS) entry which is preliminary data.</text>
</comment>
<evidence type="ECO:0000313" key="2">
    <source>
        <dbReference type="Proteomes" id="UP001589776"/>
    </source>
</evidence>
<keyword evidence="2" id="KW-1185">Reference proteome</keyword>
<dbReference type="RefSeq" id="WP_377469588.1">
    <property type="nucleotide sequence ID" value="NZ_JBHLWN010000031.1"/>
</dbReference>
<dbReference type="Pfam" id="PF08849">
    <property type="entry name" value="BrxA"/>
    <property type="match status" value="1"/>
</dbReference>
<organism evidence="1 2">
    <name type="scientific">Paenibacillus chartarius</name>
    <dbReference type="NCBI Taxonomy" id="747481"/>
    <lineage>
        <taxon>Bacteria</taxon>
        <taxon>Bacillati</taxon>
        <taxon>Bacillota</taxon>
        <taxon>Bacilli</taxon>
        <taxon>Bacillales</taxon>
        <taxon>Paenibacillaceae</taxon>
        <taxon>Paenibacillus</taxon>
    </lineage>
</organism>
<sequence length="197" mass="23594">MKQYAAGFTGAGLFRQEIREVLRLKNQGLSHSEILDYLIEHNPFHLQSESGIKERLQKVNQRIKTFDKTLLHAYLHGTRYDENALILYSYLVTYRFPYEFFIESVLYNYNEGKTVIRMSDLDYFFERKESESNEVKNWTPQTKKRMRQSITMFFRECGLFVDIGNGEYQVNPLHISLELKQYVEEKYPLLYKLTTLR</sequence>
<evidence type="ECO:0000313" key="1">
    <source>
        <dbReference type="EMBL" id="MFC0212428.1"/>
    </source>
</evidence>
<proteinExistence type="predicted"/>
<accession>A0ABV6DIE4</accession>
<dbReference type="Gene3D" id="1.10.3540.10">
    <property type="entry name" value="uncharacterized protein from magnetospirillum magneticum domain"/>
    <property type="match status" value="1"/>
</dbReference>